<dbReference type="GO" id="GO:0005509">
    <property type="term" value="F:calcium ion binding"/>
    <property type="evidence" value="ECO:0007669"/>
    <property type="project" value="UniProtKB-UniRule"/>
</dbReference>
<evidence type="ECO:0000256" key="6">
    <source>
        <dbReference type="ARBA" id="ARBA00022723"/>
    </source>
</evidence>
<dbReference type="PANTHER" id="PTHR14235">
    <property type="entry name" value="OSTEOCALCIN"/>
    <property type="match status" value="1"/>
</dbReference>
<dbReference type="GO" id="GO:0008147">
    <property type="term" value="F:structural constituent of bone"/>
    <property type="evidence" value="ECO:0007669"/>
    <property type="project" value="TreeGrafter"/>
</dbReference>
<dbReference type="InterPro" id="IPR002384">
    <property type="entry name" value="Osteocalcin/MGP"/>
</dbReference>
<dbReference type="PROSITE" id="PS50998">
    <property type="entry name" value="GLA_2"/>
    <property type="match status" value="1"/>
</dbReference>
<accession>A0A6J0VJK3</accession>
<keyword evidence="6 9" id="KW-0479">Metal-binding</keyword>
<dbReference type="PRINTS" id="PR00002">
    <property type="entry name" value="GLABONE"/>
</dbReference>
<feature type="disulfide bond" evidence="10">
    <location>
        <begin position="77"/>
        <end position="83"/>
    </location>
</feature>
<evidence type="ECO:0000256" key="7">
    <source>
        <dbReference type="ARBA" id="ARBA00022837"/>
    </source>
</evidence>
<dbReference type="SUPFAM" id="SSF57630">
    <property type="entry name" value="GLA-domain"/>
    <property type="match status" value="1"/>
</dbReference>
<evidence type="ECO:0000313" key="14">
    <source>
        <dbReference type="Proteomes" id="UP001652642"/>
    </source>
</evidence>
<dbReference type="GO" id="GO:0001649">
    <property type="term" value="P:osteoblast differentiation"/>
    <property type="evidence" value="ECO:0007669"/>
    <property type="project" value="TreeGrafter"/>
</dbReference>
<dbReference type="Proteomes" id="UP001652642">
    <property type="component" value="Chromosome 15"/>
</dbReference>
<feature type="signal peptide" evidence="12">
    <location>
        <begin position="1"/>
        <end position="21"/>
    </location>
</feature>
<dbReference type="InterPro" id="IPR035972">
    <property type="entry name" value="GLA-like_dom_SF"/>
</dbReference>
<dbReference type="SMART" id="SM00069">
    <property type="entry name" value="GLA"/>
    <property type="match status" value="1"/>
</dbReference>
<feature type="binding site" evidence="9">
    <location>
        <position position="75"/>
    </location>
    <ligand>
        <name>Ca(2+)</name>
        <dbReference type="ChEBI" id="CHEBI:29108"/>
        <label>2</label>
    </ligand>
</feature>
<evidence type="ECO:0000259" key="13">
    <source>
        <dbReference type="PROSITE" id="PS50998"/>
    </source>
</evidence>
<dbReference type="InterPro" id="IPR000294">
    <property type="entry name" value="GLA_domain"/>
</dbReference>
<keyword evidence="4 12" id="KW-0964">Secreted</keyword>
<dbReference type="GO" id="GO:0005576">
    <property type="term" value="C:extracellular region"/>
    <property type="evidence" value="ECO:0007669"/>
    <property type="project" value="UniProtKB-SubCell"/>
</dbReference>
<feature type="chain" id="PRO_5044970212" description="Osteocalcin" evidence="12">
    <location>
        <begin position="22"/>
        <end position="103"/>
    </location>
</feature>
<feature type="domain" description="Gla" evidence="13">
    <location>
        <begin position="69"/>
        <end position="101"/>
    </location>
</feature>
<dbReference type="OrthoDB" id="9950568at2759"/>
<dbReference type="GO" id="GO:0046848">
    <property type="term" value="F:hydroxyapatite binding"/>
    <property type="evidence" value="ECO:0007669"/>
    <property type="project" value="TreeGrafter"/>
</dbReference>
<evidence type="ECO:0000256" key="5">
    <source>
        <dbReference type="ARBA" id="ARBA00022591"/>
    </source>
</evidence>
<evidence type="ECO:0000256" key="8">
    <source>
        <dbReference type="ARBA" id="ARBA00023157"/>
    </source>
</evidence>
<feature type="binding site" evidence="9">
    <location>
        <position position="78"/>
    </location>
    <ligand>
        <name>Ca(2+)</name>
        <dbReference type="ChEBI" id="CHEBI:29108"/>
        <label>1</label>
    </ligand>
</feature>
<dbReference type="KEGG" id="pvt:110091228"/>
<dbReference type="GeneID" id="110091228"/>
<keyword evidence="14" id="KW-1185">Reference proteome</keyword>
<protein>
    <recommendedName>
        <fullName evidence="12">Osteocalcin</fullName>
    </recommendedName>
</protein>
<dbReference type="PANTHER" id="PTHR14235:SF0">
    <property type="entry name" value="OSTEOCALCIN"/>
    <property type="match status" value="1"/>
</dbReference>
<comment type="PTM">
    <text evidence="11 12">Gamma-carboxyglutamate residues are formed by vitamin K dependent carboxylation. These residues are essential for the binding of calcium.</text>
</comment>
<evidence type="ECO:0000256" key="10">
    <source>
        <dbReference type="PIRSR" id="PIRSR602384-2"/>
    </source>
</evidence>
<evidence type="ECO:0000256" key="9">
    <source>
        <dbReference type="PIRSR" id="PIRSR602384-1"/>
    </source>
</evidence>
<dbReference type="InParanoid" id="A0A6J0VJK3"/>
<comment type="subcellular location">
    <subcellularLocation>
        <location evidence="1 12">Secreted</location>
    </subcellularLocation>
</comment>
<comment type="similarity">
    <text evidence="2 12">Belongs to the osteocalcin/matrix Gla protein family.</text>
</comment>
<dbReference type="GO" id="GO:1900076">
    <property type="term" value="P:regulation of cellular response to insulin stimulus"/>
    <property type="evidence" value="ECO:0007669"/>
    <property type="project" value="InterPro"/>
</dbReference>
<dbReference type="InterPro" id="IPR039176">
    <property type="entry name" value="Osteocalcin"/>
</dbReference>
<sequence length="103" mass="11375">MKTLMLVSFLAVATLLCLGGADDSAHSDDARSSEAFLSRRESAALVKRDKKDYGRLYNIVAAPVATPDPLEPYREICELSPGCDELADQIGFKEAYRRYYGPI</sequence>
<keyword evidence="8 10" id="KW-1015">Disulfide bond</keyword>
<feature type="binding site" evidence="9">
    <location>
        <position position="71"/>
    </location>
    <ligand>
        <name>Ca(2+)</name>
        <dbReference type="ChEBI" id="CHEBI:29108"/>
        <label>1</label>
    </ligand>
</feature>
<dbReference type="GO" id="GO:0030500">
    <property type="term" value="P:regulation of bone mineralization"/>
    <property type="evidence" value="ECO:0007669"/>
    <property type="project" value="InterPro"/>
</dbReference>
<evidence type="ECO:0000256" key="1">
    <source>
        <dbReference type="ARBA" id="ARBA00004613"/>
    </source>
</evidence>
<dbReference type="FunCoup" id="A0A6J0VJK3">
    <property type="interactions" value="31"/>
</dbReference>
<dbReference type="RefSeq" id="XP_020670919.2">
    <property type="nucleotide sequence ID" value="XM_020815260.2"/>
</dbReference>
<keyword evidence="7 9" id="KW-0106">Calcium</keyword>
<dbReference type="GO" id="GO:0031214">
    <property type="term" value="P:biomineral tissue development"/>
    <property type="evidence" value="ECO:0007669"/>
    <property type="project" value="UniProtKB-KW"/>
</dbReference>
<proteinExistence type="inferred from homology"/>
<evidence type="ECO:0000256" key="4">
    <source>
        <dbReference type="ARBA" id="ARBA00022525"/>
    </source>
</evidence>
<feature type="binding site" evidence="9">
    <location>
        <position position="84"/>
    </location>
    <ligand>
        <name>Ca(2+)</name>
        <dbReference type="ChEBI" id="CHEBI:29108"/>
        <label>1</label>
    </ligand>
</feature>
<feature type="modified residue" description="4-carboxyglutamate" evidence="11">
    <location>
        <position position="78"/>
    </location>
</feature>
<keyword evidence="12" id="KW-0732">Signal</keyword>
<dbReference type="PROSITE" id="PS00011">
    <property type="entry name" value="GLA_1"/>
    <property type="match status" value="1"/>
</dbReference>
<keyword evidence="3 11" id="KW-0301">Gamma-carboxyglutamic acid</keyword>
<evidence type="ECO:0000256" key="3">
    <source>
        <dbReference type="ARBA" id="ARBA00022479"/>
    </source>
</evidence>
<evidence type="ECO:0000313" key="15">
    <source>
        <dbReference type="RefSeq" id="XP_020670919.2"/>
    </source>
</evidence>
<feature type="modified residue" description="4-carboxyglutamate" evidence="11">
    <location>
        <position position="75"/>
    </location>
</feature>
<organism evidence="14 15">
    <name type="scientific">Pogona vitticeps</name>
    <name type="common">central bearded dragon</name>
    <dbReference type="NCBI Taxonomy" id="103695"/>
    <lineage>
        <taxon>Eukaryota</taxon>
        <taxon>Metazoa</taxon>
        <taxon>Chordata</taxon>
        <taxon>Craniata</taxon>
        <taxon>Vertebrata</taxon>
        <taxon>Euteleostomi</taxon>
        <taxon>Lepidosauria</taxon>
        <taxon>Squamata</taxon>
        <taxon>Bifurcata</taxon>
        <taxon>Unidentata</taxon>
        <taxon>Episquamata</taxon>
        <taxon>Toxicofera</taxon>
        <taxon>Iguania</taxon>
        <taxon>Acrodonta</taxon>
        <taxon>Agamidae</taxon>
        <taxon>Amphibolurinae</taxon>
        <taxon>Pogona</taxon>
    </lineage>
</organism>
<gene>
    <name evidence="15" type="primary">BGLAP</name>
</gene>
<dbReference type="InterPro" id="IPR058704">
    <property type="entry name" value="BGLAP-like_C"/>
</dbReference>
<dbReference type="GO" id="GO:0060348">
    <property type="term" value="P:bone development"/>
    <property type="evidence" value="ECO:0007669"/>
    <property type="project" value="InterPro"/>
</dbReference>
<dbReference type="Pfam" id="PF25890">
    <property type="entry name" value="BGLAP_C"/>
    <property type="match status" value="1"/>
</dbReference>
<reference evidence="15" key="1">
    <citation type="submission" date="2025-08" db="UniProtKB">
        <authorList>
            <consortium name="RefSeq"/>
        </authorList>
    </citation>
    <scope>IDENTIFICATION</scope>
</reference>
<evidence type="ECO:0000256" key="11">
    <source>
        <dbReference type="PIRSR" id="PIRSR602384-3"/>
    </source>
</evidence>
<dbReference type="AlphaFoldDB" id="A0A6J0VJK3"/>
<name>A0A6J0VJK3_9SAUR</name>
<comment type="function">
    <text evidence="12">Binds strongly to apatite and calcium.</text>
</comment>
<evidence type="ECO:0000256" key="12">
    <source>
        <dbReference type="RuleBase" id="RU361261"/>
    </source>
</evidence>
<feature type="modified residue" description="4-carboxyglutamate" evidence="11">
    <location>
        <position position="71"/>
    </location>
</feature>
<dbReference type="CTD" id="632"/>
<evidence type="ECO:0000256" key="2">
    <source>
        <dbReference type="ARBA" id="ARBA00008850"/>
    </source>
</evidence>
<dbReference type="GO" id="GO:0032571">
    <property type="term" value="P:response to vitamin K"/>
    <property type="evidence" value="ECO:0007669"/>
    <property type="project" value="InterPro"/>
</dbReference>
<keyword evidence="5" id="KW-0091">Biomineralization</keyword>